<feature type="transmembrane region" description="Helical" evidence="14">
    <location>
        <begin position="209"/>
        <end position="229"/>
    </location>
</feature>
<evidence type="ECO:0000256" key="1">
    <source>
        <dbReference type="ARBA" id="ARBA00004651"/>
    </source>
</evidence>
<evidence type="ECO:0000256" key="13">
    <source>
        <dbReference type="ARBA" id="ARBA00047594"/>
    </source>
</evidence>
<protein>
    <recommendedName>
        <fullName evidence="4 14">Undecaprenyl-diphosphatase</fullName>
        <ecNumber evidence="3 14">3.6.1.27</ecNumber>
    </recommendedName>
    <alternativeName>
        <fullName evidence="12 14">Bacitracin resistance protein</fullName>
    </alternativeName>
    <alternativeName>
        <fullName evidence="11 14">Undecaprenyl pyrophosphate phosphatase</fullName>
    </alternativeName>
</protein>
<keyword evidence="16" id="KW-1185">Reference proteome</keyword>
<dbReference type="NCBIfam" id="NF001389">
    <property type="entry name" value="PRK00281.1-2"/>
    <property type="match status" value="1"/>
</dbReference>
<evidence type="ECO:0000256" key="7">
    <source>
        <dbReference type="ARBA" id="ARBA00022801"/>
    </source>
</evidence>
<evidence type="ECO:0000256" key="2">
    <source>
        <dbReference type="ARBA" id="ARBA00010621"/>
    </source>
</evidence>
<sequence>MNVFEVIVLAIIEGLTEFLPVSSTGHMIIASSLMGIQSDNFVKLFTVAIQLGTILSVVVLYFKRFFRSFDFYFKLFVAFIPAVIFGLLFSDMIDELMESPLTVGVTLLVGGVILLFVDKWFKNADIDDADEISYPTALKIGIFQCLAMIPGMSRSGASIVGGMSQKLTRKAAAEFSFFLAVPTMFAATAKKLYDFYKDGHTISSDEINLLLLGNVIGFVVALIAIKSFIGFLSKNGFRVFGIYRIIVGAIIIVLILSGHSLQII</sequence>
<dbReference type="Pfam" id="PF02673">
    <property type="entry name" value="BacA"/>
    <property type="match status" value="1"/>
</dbReference>
<keyword evidence="8 14" id="KW-1133">Transmembrane helix</keyword>
<dbReference type="EMBL" id="JBHULV010000016">
    <property type="protein sequence ID" value="MFD2731165.1"/>
    <property type="molecule type" value="Genomic_DNA"/>
</dbReference>
<feature type="transmembrane region" description="Helical" evidence="14">
    <location>
        <begin position="241"/>
        <end position="261"/>
    </location>
</feature>
<dbReference type="GO" id="GO:0050380">
    <property type="term" value="F:undecaprenyl-diphosphatase activity"/>
    <property type="evidence" value="ECO:0007669"/>
    <property type="project" value="UniProtKB-EC"/>
</dbReference>
<reference evidence="16" key="1">
    <citation type="journal article" date="2019" name="Int. J. Syst. Evol. Microbiol.">
        <title>The Global Catalogue of Microorganisms (GCM) 10K type strain sequencing project: providing services to taxonomists for standard genome sequencing and annotation.</title>
        <authorList>
            <consortium name="The Broad Institute Genomics Platform"/>
            <consortium name="The Broad Institute Genome Sequencing Center for Infectious Disease"/>
            <person name="Wu L."/>
            <person name="Ma J."/>
        </authorList>
    </citation>
    <scope>NUCLEOTIDE SEQUENCE [LARGE SCALE GENOMIC DNA]</scope>
    <source>
        <strain evidence="16">KCTC 42456</strain>
    </source>
</reference>
<feature type="transmembrane region" description="Helical" evidence="14">
    <location>
        <begin position="171"/>
        <end position="189"/>
    </location>
</feature>
<comment type="catalytic activity">
    <reaction evidence="13 14">
        <text>di-trans,octa-cis-undecaprenyl diphosphate + H2O = di-trans,octa-cis-undecaprenyl phosphate + phosphate + H(+)</text>
        <dbReference type="Rhea" id="RHEA:28094"/>
        <dbReference type="ChEBI" id="CHEBI:15377"/>
        <dbReference type="ChEBI" id="CHEBI:15378"/>
        <dbReference type="ChEBI" id="CHEBI:43474"/>
        <dbReference type="ChEBI" id="CHEBI:58405"/>
        <dbReference type="ChEBI" id="CHEBI:60392"/>
        <dbReference type="EC" id="3.6.1.27"/>
    </reaction>
</comment>
<evidence type="ECO:0000313" key="15">
    <source>
        <dbReference type="EMBL" id="MFD2731165.1"/>
    </source>
</evidence>
<dbReference type="RefSeq" id="WP_379046748.1">
    <property type="nucleotide sequence ID" value="NZ_JBHSKW010000062.1"/>
</dbReference>
<keyword evidence="14" id="KW-0961">Cell wall biogenesis/degradation</keyword>
<dbReference type="PANTHER" id="PTHR30622:SF3">
    <property type="entry name" value="UNDECAPRENYL-DIPHOSPHATASE"/>
    <property type="match status" value="1"/>
</dbReference>
<dbReference type="NCBIfam" id="NF001390">
    <property type="entry name" value="PRK00281.1-4"/>
    <property type="match status" value="1"/>
</dbReference>
<evidence type="ECO:0000256" key="11">
    <source>
        <dbReference type="ARBA" id="ARBA00032707"/>
    </source>
</evidence>
<name>A0ABW5TRK6_9SPHI</name>
<dbReference type="InterPro" id="IPR003824">
    <property type="entry name" value="UppP"/>
</dbReference>
<comment type="subcellular location">
    <subcellularLocation>
        <location evidence="1 14">Cell membrane</location>
        <topology evidence="1 14">Multi-pass membrane protein</topology>
    </subcellularLocation>
</comment>
<accession>A0ABW5TRK6</accession>
<dbReference type="EC" id="3.6.1.27" evidence="3 14"/>
<evidence type="ECO:0000256" key="6">
    <source>
        <dbReference type="ARBA" id="ARBA00022692"/>
    </source>
</evidence>
<keyword evidence="7 14" id="KW-0378">Hydrolase</keyword>
<evidence type="ECO:0000256" key="8">
    <source>
        <dbReference type="ARBA" id="ARBA00022989"/>
    </source>
</evidence>
<feature type="transmembrane region" description="Helical" evidence="14">
    <location>
        <begin position="41"/>
        <end position="62"/>
    </location>
</feature>
<feature type="transmembrane region" description="Helical" evidence="14">
    <location>
        <begin position="71"/>
        <end position="89"/>
    </location>
</feature>
<evidence type="ECO:0000256" key="12">
    <source>
        <dbReference type="ARBA" id="ARBA00032932"/>
    </source>
</evidence>
<comment type="caution">
    <text evidence="15">The sequence shown here is derived from an EMBL/GenBank/DDBJ whole genome shotgun (WGS) entry which is preliminary data.</text>
</comment>
<comment type="similarity">
    <text evidence="2 14">Belongs to the UppP family.</text>
</comment>
<keyword evidence="10 14" id="KW-0046">Antibiotic resistance</keyword>
<evidence type="ECO:0000313" key="16">
    <source>
        <dbReference type="Proteomes" id="UP001597546"/>
    </source>
</evidence>
<keyword evidence="14" id="KW-0133">Cell shape</keyword>
<gene>
    <name evidence="14" type="primary">uppP</name>
    <name evidence="15" type="ORF">ACFSSE_05555</name>
</gene>
<feature type="transmembrane region" description="Helical" evidence="14">
    <location>
        <begin position="101"/>
        <end position="117"/>
    </location>
</feature>
<keyword evidence="5 14" id="KW-1003">Cell membrane</keyword>
<keyword evidence="6 14" id="KW-0812">Transmembrane</keyword>
<dbReference type="NCBIfam" id="TIGR00753">
    <property type="entry name" value="undec_PP_bacA"/>
    <property type="match status" value="1"/>
</dbReference>
<dbReference type="HAMAP" id="MF_01006">
    <property type="entry name" value="Undec_diphosphatase"/>
    <property type="match status" value="1"/>
</dbReference>
<evidence type="ECO:0000256" key="9">
    <source>
        <dbReference type="ARBA" id="ARBA00023136"/>
    </source>
</evidence>
<evidence type="ECO:0000256" key="10">
    <source>
        <dbReference type="ARBA" id="ARBA00023251"/>
    </source>
</evidence>
<proteinExistence type="inferred from homology"/>
<evidence type="ECO:0000256" key="4">
    <source>
        <dbReference type="ARBA" id="ARBA00021581"/>
    </source>
</evidence>
<keyword evidence="9 14" id="KW-0472">Membrane</keyword>
<comment type="miscellaneous">
    <text evidence="14">Bacitracin is thought to be involved in the inhibition of peptidoglycan synthesis by sequestering undecaprenyl diphosphate, thereby reducing the pool of lipid carrier available.</text>
</comment>
<organism evidence="15 16">
    <name type="scientific">Pedobacter alpinus</name>
    <dbReference type="NCBI Taxonomy" id="1590643"/>
    <lineage>
        <taxon>Bacteria</taxon>
        <taxon>Pseudomonadati</taxon>
        <taxon>Bacteroidota</taxon>
        <taxon>Sphingobacteriia</taxon>
        <taxon>Sphingobacteriales</taxon>
        <taxon>Sphingobacteriaceae</taxon>
        <taxon>Pedobacter</taxon>
    </lineage>
</organism>
<evidence type="ECO:0000256" key="3">
    <source>
        <dbReference type="ARBA" id="ARBA00012374"/>
    </source>
</evidence>
<evidence type="ECO:0000256" key="14">
    <source>
        <dbReference type="HAMAP-Rule" id="MF_01006"/>
    </source>
</evidence>
<evidence type="ECO:0000256" key="5">
    <source>
        <dbReference type="ARBA" id="ARBA00022475"/>
    </source>
</evidence>
<keyword evidence="14" id="KW-0573">Peptidoglycan synthesis</keyword>
<dbReference type="PANTHER" id="PTHR30622">
    <property type="entry name" value="UNDECAPRENYL-DIPHOSPHATASE"/>
    <property type="match status" value="1"/>
</dbReference>
<comment type="function">
    <text evidence="14">Catalyzes the dephosphorylation of undecaprenyl diphosphate (UPP). Confers resistance to bacitracin.</text>
</comment>
<dbReference type="Proteomes" id="UP001597546">
    <property type="component" value="Unassembled WGS sequence"/>
</dbReference>